<keyword evidence="5 12" id="KW-1133">Transmembrane helix</keyword>
<proteinExistence type="predicted"/>
<sequence>GAAVLTELPGWIVATHLALGEALLACLILVAVVANYGPPSLPDGLHDAGGALNFPILALVSGLGIYLVIISGSVVTGTGATGACSNWPLCQFQLFPGGGLPLIHMSHRVVTIIIGLIFVYTLYSAYRGPASSHRIRHLSVIAAVLFVVQVGVGAATVLMHFPAEFRALHLSLATLIWGVVVALAAVSLIKPGPGLSGTSDA</sequence>
<dbReference type="GO" id="GO:0046872">
    <property type="term" value="F:metal ion binding"/>
    <property type="evidence" value="ECO:0007669"/>
    <property type="project" value="UniProtKB-KW"/>
</dbReference>
<dbReference type="EMBL" id="UINC01185228">
    <property type="protein sequence ID" value="SVD96831.1"/>
    <property type="molecule type" value="Genomic_DNA"/>
</dbReference>
<keyword evidence="10" id="KW-1015">Disulfide bond</keyword>
<gene>
    <name evidence="13" type="ORF">METZ01_LOCUS449685</name>
</gene>
<keyword evidence="8" id="KW-0350">Heme biosynthesis</keyword>
<feature type="transmembrane region" description="Helical" evidence="12">
    <location>
        <begin position="48"/>
        <end position="69"/>
    </location>
</feature>
<accession>A0A382ZMZ7</accession>
<dbReference type="InterPro" id="IPR050450">
    <property type="entry name" value="COX15/CtaA_HemeA_synthase"/>
</dbReference>
<keyword evidence="2" id="KW-1003">Cell membrane</keyword>
<evidence type="ECO:0008006" key="14">
    <source>
        <dbReference type="Google" id="ProtNLM"/>
    </source>
</evidence>
<keyword evidence="4" id="KW-0479">Metal-binding</keyword>
<evidence type="ECO:0000256" key="6">
    <source>
        <dbReference type="ARBA" id="ARBA00023002"/>
    </source>
</evidence>
<dbReference type="PANTHER" id="PTHR35457">
    <property type="entry name" value="HEME A SYNTHASE"/>
    <property type="match status" value="1"/>
</dbReference>
<feature type="transmembrane region" description="Helical" evidence="12">
    <location>
        <begin position="105"/>
        <end position="126"/>
    </location>
</feature>
<comment type="subcellular location">
    <subcellularLocation>
        <location evidence="1">Membrane</location>
        <topology evidence="1">Multi-pass membrane protein</topology>
    </subcellularLocation>
</comment>
<feature type="transmembrane region" description="Helical" evidence="12">
    <location>
        <begin position="138"/>
        <end position="161"/>
    </location>
</feature>
<dbReference type="GO" id="GO:0006784">
    <property type="term" value="P:heme A biosynthetic process"/>
    <property type="evidence" value="ECO:0007669"/>
    <property type="project" value="InterPro"/>
</dbReference>
<evidence type="ECO:0000256" key="11">
    <source>
        <dbReference type="ARBA" id="ARBA00023444"/>
    </source>
</evidence>
<evidence type="ECO:0000256" key="2">
    <source>
        <dbReference type="ARBA" id="ARBA00022475"/>
    </source>
</evidence>
<feature type="non-terminal residue" evidence="13">
    <location>
        <position position="1"/>
    </location>
</feature>
<reference evidence="13" key="1">
    <citation type="submission" date="2018-05" db="EMBL/GenBank/DDBJ databases">
        <authorList>
            <person name="Lanie J.A."/>
            <person name="Ng W.-L."/>
            <person name="Kazmierczak K.M."/>
            <person name="Andrzejewski T.M."/>
            <person name="Davidsen T.M."/>
            <person name="Wayne K.J."/>
            <person name="Tettelin H."/>
            <person name="Glass J.I."/>
            <person name="Rusch D."/>
            <person name="Podicherti R."/>
            <person name="Tsui H.-C.T."/>
            <person name="Winkler M.E."/>
        </authorList>
    </citation>
    <scope>NUCLEOTIDE SEQUENCE</scope>
</reference>
<dbReference type="InterPro" id="IPR003780">
    <property type="entry name" value="COX15/CtaA_fam"/>
</dbReference>
<protein>
    <recommendedName>
        <fullName evidence="14">Heme A synthase</fullName>
    </recommendedName>
</protein>
<comment type="pathway">
    <text evidence="11">Porphyrin-containing compound metabolism.</text>
</comment>
<evidence type="ECO:0000256" key="3">
    <source>
        <dbReference type="ARBA" id="ARBA00022692"/>
    </source>
</evidence>
<evidence type="ECO:0000256" key="4">
    <source>
        <dbReference type="ARBA" id="ARBA00022723"/>
    </source>
</evidence>
<evidence type="ECO:0000256" key="9">
    <source>
        <dbReference type="ARBA" id="ARBA00023136"/>
    </source>
</evidence>
<evidence type="ECO:0000256" key="12">
    <source>
        <dbReference type="SAM" id="Phobius"/>
    </source>
</evidence>
<organism evidence="13">
    <name type="scientific">marine metagenome</name>
    <dbReference type="NCBI Taxonomy" id="408172"/>
    <lineage>
        <taxon>unclassified sequences</taxon>
        <taxon>metagenomes</taxon>
        <taxon>ecological metagenomes</taxon>
    </lineage>
</organism>
<evidence type="ECO:0000256" key="5">
    <source>
        <dbReference type="ARBA" id="ARBA00022989"/>
    </source>
</evidence>
<feature type="transmembrane region" description="Helical" evidence="12">
    <location>
        <begin position="167"/>
        <end position="189"/>
    </location>
</feature>
<evidence type="ECO:0000256" key="8">
    <source>
        <dbReference type="ARBA" id="ARBA00023133"/>
    </source>
</evidence>
<keyword evidence="3 12" id="KW-0812">Transmembrane</keyword>
<keyword evidence="6" id="KW-0560">Oxidoreductase</keyword>
<keyword evidence="9 12" id="KW-0472">Membrane</keyword>
<dbReference type="GO" id="GO:0016020">
    <property type="term" value="C:membrane"/>
    <property type="evidence" value="ECO:0007669"/>
    <property type="project" value="UniProtKB-SubCell"/>
</dbReference>
<dbReference type="AlphaFoldDB" id="A0A382ZMZ7"/>
<dbReference type="Pfam" id="PF02628">
    <property type="entry name" value="COX15-CtaA"/>
    <property type="match status" value="1"/>
</dbReference>
<keyword evidence="7" id="KW-0408">Iron</keyword>
<evidence type="ECO:0000313" key="13">
    <source>
        <dbReference type="EMBL" id="SVD96831.1"/>
    </source>
</evidence>
<dbReference type="PANTHER" id="PTHR35457:SF1">
    <property type="entry name" value="HEME A SYNTHASE"/>
    <property type="match status" value="1"/>
</dbReference>
<evidence type="ECO:0000256" key="1">
    <source>
        <dbReference type="ARBA" id="ARBA00004141"/>
    </source>
</evidence>
<dbReference type="GO" id="GO:0016491">
    <property type="term" value="F:oxidoreductase activity"/>
    <property type="evidence" value="ECO:0007669"/>
    <property type="project" value="UniProtKB-KW"/>
</dbReference>
<name>A0A382ZMZ7_9ZZZZ</name>
<feature type="transmembrane region" description="Helical" evidence="12">
    <location>
        <begin position="12"/>
        <end position="36"/>
    </location>
</feature>
<evidence type="ECO:0000256" key="7">
    <source>
        <dbReference type="ARBA" id="ARBA00023004"/>
    </source>
</evidence>
<evidence type="ECO:0000256" key="10">
    <source>
        <dbReference type="ARBA" id="ARBA00023157"/>
    </source>
</evidence>